<keyword evidence="1" id="KW-0472">Membrane</keyword>
<dbReference type="EMBL" id="AALHPX010000121">
    <property type="protein sequence ID" value="ECZ7313129.1"/>
    <property type="molecule type" value="Genomic_DNA"/>
</dbReference>
<reference evidence="2" key="1">
    <citation type="submission" date="2019-10" db="EMBL/GenBank/DDBJ databases">
        <authorList>
            <consortium name="PulseNet: The National Subtyping Network for Foodborne Disease Surveillance"/>
            <person name="Tarr C.L."/>
            <person name="Trees E."/>
            <person name="Katz L.S."/>
            <person name="Carleton-Romer H.A."/>
            <person name="Stroika S."/>
            <person name="Kucerova Z."/>
            <person name="Roache K.F."/>
            <person name="Sabol A.L."/>
            <person name="Besser J."/>
            <person name="Gerner-Smidt P."/>
        </authorList>
    </citation>
    <scope>NUCLEOTIDE SEQUENCE</scope>
    <source>
        <strain evidence="2">PNUSAS104137</strain>
    </source>
</reference>
<evidence type="ECO:0000256" key="1">
    <source>
        <dbReference type="SAM" id="Phobius"/>
    </source>
</evidence>
<keyword evidence="1" id="KW-0812">Transmembrane</keyword>
<sequence>MATLFDCKGKAGKLFFGLFGAGVAQTASADNSTVKLPNAGGAEIYTIATQKMQDFVDFLGGPGMLAVIFVSLVIILSLWSVNPKSAGLLGWLCRTIAAAIILFNIATVLVYLKGN</sequence>
<evidence type="ECO:0000313" key="2">
    <source>
        <dbReference type="EMBL" id="ECZ7313129.1"/>
    </source>
</evidence>
<dbReference type="AlphaFoldDB" id="A0A624WE27"/>
<feature type="transmembrane region" description="Helical" evidence="1">
    <location>
        <begin position="91"/>
        <end position="112"/>
    </location>
</feature>
<proteinExistence type="predicted"/>
<feature type="transmembrane region" description="Helical" evidence="1">
    <location>
        <begin position="58"/>
        <end position="79"/>
    </location>
</feature>
<gene>
    <name evidence="2" type="ORF">F8351_18785</name>
</gene>
<comment type="caution">
    <text evidence="2">The sequence shown here is derived from an EMBL/GenBank/DDBJ whole genome shotgun (WGS) entry which is preliminary data.</text>
</comment>
<name>A0A624WE27_SALER</name>
<keyword evidence="1" id="KW-1133">Transmembrane helix</keyword>
<accession>A0A624WE27</accession>
<organism evidence="2">
    <name type="scientific">Salmonella enterica</name>
    <name type="common">Salmonella choleraesuis</name>
    <dbReference type="NCBI Taxonomy" id="28901"/>
    <lineage>
        <taxon>Bacteria</taxon>
        <taxon>Pseudomonadati</taxon>
        <taxon>Pseudomonadota</taxon>
        <taxon>Gammaproteobacteria</taxon>
        <taxon>Enterobacterales</taxon>
        <taxon>Enterobacteriaceae</taxon>
        <taxon>Salmonella</taxon>
    </lineage>
</organism>
<protein>
    <submittedName>
        <fullName evidence="2">Uncharacterized protein</fullName>
    </submittedName>
</protein>